<keyword evidence="1" id="KW-0812">Transmembrane</keyword>
<reference evidence="3 4" key="1">
    <citation type="journal article" date="2015" name="Genome Announc.">
        <title>Expanding the biotechnology potential of lactobacilli through comparative genomics of 213 strains and associated genera.</title>
        <authorList>
            <person name="Sun Z."/>
            <person name="Harris H.M."/>
            <person name="McCann A."/>
            <person name="Guo C."/>
            <person name="Argimon S."/>
            <person name="Zhang W."/>
            <person name="Yang X."/>
            <person name="Jeffery I.B."/>
            <person name="Cooney J.C."/>
            <person name="Kagawa T.F."/>
            <person name="Liu W."/>
            <person name="Song Y."/>
            <person name="Salvetti E."/>
            <person name="Wrobel A."/>
            <person name="Rasinkangas P."/>
            <person name="Parkhill J."/>
            <person name="Rea M.C."/>
            <person name="O'Sullivan O."/>
            <person name="Ritari J."/>
            <person name="Douillard F.P."/>
            <person name="Paul Ross R."/>
            <person name="Yang R."/>
            <person name="Briner A.E."/>
            <person name="Felis G.E."/>
            <person name="de Vos W.M."/>
            <person name="Barrangou R."/>
            <person name="Klaenhammer T.R."/>
            <person name="Caufield P.W."/>
            <person name="Cui Y."/>
            <person name="Zhang H."/>
            <person name="O'Toole P.W."/>
        </authorList>
    </citation>
    <scope>NUCLEOTIDE SEQUENCE [LARGE SCALE GENOMIC DNA]</scope>
    <source>
        <strain evidence="3 4">DSM 12744</strain>
    </source>
</reference>
<keyword evidence="1" id="KW-1133">Transmembrane helix</keyword>
<dbReference type="AlphaFoldDB" id="A0A0R1N286"/>
<name>A0A0R1N286_9LACO</name>
<organism evidence="3 4">
    <name type="scientific">Schleiferilactobacillus perolens DSM 12744</name>
    <dbReference type="NCBI Taxonomy" id="1423792"/>
    <lineage>
        <taxon>Bacteria</taxon>
        <taxon>Bacillati</taxon>
        <taxon>Bacillota</taxon>
        <taxon>Bacilli</taxon>
        <taxon>Lactobacillales</taxon>
        <taxon>Lactobacillaceae</taxon>
        <taxon>Schleiferilactobacillus</taxon>
    </lineage>
</organism>
<feature type="transmembrane region" description="Helical" evidence="1">
    <location>
        <begin position="12"/>
        <end position="31"/>
    </location>
</feature>
<dbReference type="PANTHER" id="PTHR34351:SF2">
    <property type="entry name" value="DUF58 DOMAIN-CONTAINING PROTEIN"/>
    <property type="match status" value="1"/>
</dbReference>
<protein>
    <recommendedName>
        <fullName evidence="2">DUF58 domain-containing protein</fullName>
    </recommendedName>
</protein>
<feature type="transmembrane region" description="Helical" evidence="1">
    <location>
        <begin position="37"/>
        <end position="58"/>
    </location>
</feature>
<proteinExistence type="predicted"/>
<dbReference type="PANTHER" id="PTHR34351">
    <property type="entry name" value="SLR1927 PROTEIN-RELATED"/>
    <property type="match status" value="1"/>
</dbReference>
<evidence type="ECO:0000259" key="2">
    <source>
        <dbReference type="Pfam" id="PF01882"/>
    </source>
</evidence>
<comment type="caution">
    <text evidence="3">The sequence shown here is derived from an EMBL/GenBank/DDBJ whole genome shotgun (WGS) entry which is preliminary data.</text>
</comment>
<dbReference type="EMBL" id="AZEC01000011">
    <property type="protein sequence ID" value="KRL11650.1"/>
    <property type="molecule type" value="Genomic_DNA"/>
</dbReference>
<gene>
    <name evidence="3" type="ORF">FD09_GL000572</name>
</gene>
<keyword evidence="1" id="KW-0472">Membrane</keyword>
<dbReference type="InterPro" id="IPR002881">
    <property type="entry name" value="DUF58"/>
</dbReference>
<evidence type="ECO:0000256" key="1">
    <source>
        <dbReference type="SAM" id="Phobius"/>
    </source>
</evidence>
<sequence length="347" mass="39186">MNAMRNRIKHWLGNIFFILVVVASFFLAAIFNSAMVWAIWYGMVFIFILCVSQMVWPLGSIHWQVAPRQAVANQPFQLTAQVRMKHWWQWLTQVQVRDQQGWQSPLLLLGKRPVPDQWHAQLPRGVFSHLTVDTAASDLFGLLRRGRRLRVPVDIMVVPAAEPALAAKVLPALNALRARQQSGLADPYSLKGFRPYVPGDPLGVIDWQITARTGHPMIRELLPEPTPFIHILFSQDRPHFDEQTWALFYTLQQATANWTNVQYWWPDDQGVWQTAHRLAPAVAAAYQPAEKLAAWAGAGTGQMQGAKVVTLGSRRPELPAGVHPVQIQIGTDGTLVWPDRRKQVSAV</sequence>
<evidence type="ECO:0000313" key="3">
    <source>
        <dbReference type="EMBL" id="KRL11650.1"/>
    </source>
</evidence>
<evidence type="ECO:0000313" key="4">
    <source>
        <dbReference type="Proteomes" id="UP000051330"/>
    </source>
</evidence>
<keyword evidence="4" id="KW-1185">Reference proteome</keyword>
<dbReference type="PATRIC" id="fig|1423792.3.peg.583"/>
<dbReference type="Proteomes" id="UP000051330">
    <property type="component" value="Unassembled WGS sequence"/>
</dbReference>
<accession>A0A0R1N286</accession>
<dbReference type="STRING" id="1423792.FD09_GL000572"/>
<dbReference type="Pfam" id="PF01882">
    <property type="entry name" value="DUF58"/>
    <property type="match status" value="1"/>
</dbReference>
<feature type="domain" description="DUF58" evidence="2">
    <location>
        <begin position="193"/>
        <end position="224"/>
    </location>
</feature>